<accession>A0ABU9Y798</accession>
<sequence length="129" mass="14284">MTRGPIRRWRERGGRSARLVLPFDDIMEFALALLAVPPAELRALGWTFRDRKRLLDHFLASGKAAQGSKPEDLPTMPIALAVPQRDVDRLLRFARRELPKAASNAGVIDRVLAALDTASHRRHADGAAA</sequence>
<evidence type="ECO:0000313" key="2">
    <source>
        <dbReference type="Proteomes" id="UP001419910"/>
    </source>
</evidence>
<proteinExistence type="predicted"/>
<gene>
    <name evidence="1" type="ORF">ABC974_18815</name>
</gene>
<keyword evidence="2" id="KW-1185">Reference proteome</keyword>
<evidence type="ECO:0000313" key="1">
    <source>
        <dbReference type="EMBL" id="MEN2791690.1"/>
    </source>
</evidence>
<name>A0ABU9Y798_9SPHN</name>
<reference evidence="1 2" key="1">
    <citation type="submission" date="2024-05" db="EMBL/GenBank/DDBJ databases">
        <authorList>
            <person name="Liu Q."/>
            <person name="Xin Y.-H."/>
        </authorList>
    </citation>
    <scope>NUCLEOTIDE SEQUENCE [LARGE SCALE GENOMIC DNA]</scope>
    <source>
        <strain evidence="1 2">CGMCC 1.10181</strain>
    </source>
</reference>
<dbReference type="Proteomes" id="UP001419910">
    <property type="component" value="Unassembled WGS sequence"/>
</dbReference>
<dbReference type="EMBL" id="JBDIME010000019">
    <property type="protein sequence ID" value="MEN2791690.1"/>
    <property type="molecule type" value="Genomic_DNA"/>
</dbReference>
<protein>
    <submittedName>
        <fullName evidence="1">Uncharacterized protein</fullName>
    </submittedName>
</protein>
<comment type="caution">
    <text evidence="1">The sequence shown here is derived from an EMBL/GenBank/DDBJ whole genome shotgun (WGS) entry which is preliminary data.</text>
</comment>
<organism evidence="1 2">
    <name type="scientific">Sphingomonas oligophenolica</name>
    <dbReference type="NCBI Taxonomy" id="301154"/>
    <lineage>
        <taxon>Bacteria</taxon>
        <taxon>Pseudomonadati</taxon>
        <taxon>Pseudomonadota</taxon>
        <taxon>Alphaproteobacteria</taxon>
        <taxon>Sphingomonadales</taxon>
        <taxon>Sphingomonadaceae</taxon>
        <taxon>Sphingomonas</taxon>
    </lineage>
</organism>
<dbReference type="RefSeq" id="WP_343892060.1">
    <property type="nucleotide sequence ID" value="NZ_BAAAEH010000050.1"/>
</dbReference>